<dbReference type="AlphaFoldDB" id="A0A178UM78"/>
<evidence type="ECO:0000313" key="2">
    <source>
        <dbReference type="Proteomes" id="UP000078284"/>
    </source>
</evidence>
<comment type="caution">
    <text evidence="1">The sequence shown here is derived from an EMBL/GenBank/DDBJ whole genome shotgun (WGS) entry which is preliminary data.</text>
</comment>
<accession>A0A178UM78</accession>
<proteinExistence type="predicted"/>
<reference evidence="2" key="1">
    <citation type="journal article" date="2016" name="Proc. Natl. Acad. Sci. U.S.A.">
        <title>Chromosome-level assembly of Arabidopsis thaliana Ler reveals the extent of translocation and inversion polymorphisms.</title>
        <authorList>
            <person name="Zapata L."/>
            <person name="Ding J."/>
            <person name="Willing E.M."/>
            <person name="Hartwig B."/>
            <person name="Bezdan D."/>
            <person name="Jiao W.B."/>
            <person name="Patel V."/>
            <person name="Velikkakam James G."/>
            <person name="Koornneef M."/>
            <person name="Ossowski S."/>
            <person name="Schneeberger K."/>
        </authorList>
    </citation>
    <scope>NUCLEOTIDE SEQUENCE [LARGE SCALE GENOMIC DNA]</scope>
    <source>
        <strain evidence="2">cv. Landsberg erecta</strain>
    </source>
</reference>
<evidence type="ECO:0000313" key="1">
    <source>
        <dbReference type="EMBL" id="OAO94437.1"/>
    </source>
</evidence>
<dbReference type="Proteomes" id="UP000078284">
    <property type="component" value="Chromosome 5"/>
</dbReference>
<protein>
    <submittedName>
        <fullName evidence="1">Uncharacterized protein</fullName>
    </submittedName>
</protein>
<dbReference type="EMBL" id="LUHQ01000005">
    <property type="protein sequence ID" value="OAO94437.1"/>
    <property type="molecule type" value="Genomic_DNA"/>
</dbReference>
<sequence>MTSRDVTVGVSMDATMEKAVTANLCLTEDNATVIVNSQLKTNMHALMRLFDY</sequence>
<organism evidence="1 2">
    <name type="scientific">Arabidopsis thaliana</name>
    <name type="common">Mouse-ear cress</name>
    <dbReference type="NCBI Taxonomy" id="3702"/>
    <lineage>
        <taxon>Eukaryota</taxon>
        <taxon>Viridiplantae</taxon>
        <taxon>Streptophyta</taxon>
        <taxon>Embryophyta</taxon>
        <taxon>Tracheophyta</taxon>
        <taxon>Spermatophyta</taxon>
        <taxon>Magnoliopsida</taxon>
        <taxon>eudicotyledons</taxon>
        <taxon>Gunneridae</taxon>
        <taxon>Pentapetalae</taxon>
        <taxon>rosids</taxon>
        <taxon>malvids</taxon>
        <taxon>Brassicales</taxon>
        <taxon>Brassicaceae</taxon>
        <taxon>Camelineae</taxon>
        <taxon>Arabidopsis</taxon>
    </lineage>
</organism>
<name>A0A178UM78_ARATH</name>
<gene>
    <name evidence="1" type="ordered locus">AXX17_At5g08120</name>
</gene>